<evidence type="ECO:0008006" key="3">
    <source>
        <dbReference type="Google" id="ProtNLM"/>
    </source>
</evidence>
<evidence type="ECO:0000313" key="1">
    <source>
        <dbReference type="EMBL" id="MFC4026063.1"/>
    </source>
</evidence>
<name>A0ABV8H2I0_9FLAO</name>
<keyword evidence="2" id="KW-1185">Reference proteome</keyword>
<gene>
    <name evidence="1" type="ORF">ACFOS1_01470</name>
</gene>
<proteinExistence type="predicted"/>
<accession>A0ABV8H2I0</accession>
<dbReference type="RefSeq" id="WP_290232532.1">
    <property type="nucleotide sequence ID" value="NZ_JAUFPZ010000002.1"/>
</dbReference>
<dbReference type="EMBL" id="JBHSAS010000002">
    <property type="protein sequence ID" value="MFC4026063.1"/>
    <property type="molecule type" value="Genomic_DNA"/>
</dbReference>
<evidence type="ECO:0000313" key="2">
    <source>
        <dbReference type="Proteomes" id="UP001595793"/>
    </source>
</evidence>
<reference evidence="2" key="1">
    <citation type="journal article" date="2019" name="Int. J. Syst. Evol. Microbiol.">
        <title>The Global Catalogue of Microorganisms (GCM) 10K type strain sequencing project: providing services to taxonomists for standard genome sequencing and annotation.</title>
        <authorList>
            <consortium name="The Broad Institute Genomics Platform"/>
            <consortium name="The Broad Institute Genome Sequencing Center for Infectious Disease"/>
            <person name="Wu L."/>
            <person name="Ma J."/>
        </authorList>
    </citation>
    <scope>NUCLEOTIDE SEQUENCE [LARGE SCALE GENOMIC DNA]</scope>
    <source>
        <strain evidence="2">CECT 9128</strain>
    </source>
</reference>
<comment type="caution">
    <text evidence="1">The sequence shown here is derived from an EMBL/GenBank/DDBJ whole genome shotgun (WGS) entry which is preliminary data.</text>
</comment>
<protein>
    <recommendedName>
        <fullName evidence="3">KTSC domain-containing protein</fullName>
    </recommendedName>
</protein>
<sequence length="95" mass="11147">MFFPKPIRQGISEAENFAFTFNCDQQQNLGLLQARRGNLTNLLVICSDGSVYNYILKYKKDLSKLTYFFKSGIKYWKRTVSKRNIGTAKEPEYYK</sequence>
<organism evidence="1 2">
    <name type="scientific">Zunongwangia endophytica</name>
    <dbReference type="NCBI Taxonomy" id="1808945"/>
    <lineage>
        <taxon>Bacteria</taxon>
        <taxon>Pseudomonadati</taxon>
        <taxon>Bacteroidota</taxon>
        <taxon>Flavobacteriia</taxon>
        <taxon>Flavobacteriales</taxon>
        <taxon>Flavobacteriaceae</taxon>
        <taxon>Zunongwangia</taxon>
    </lineage>
</organism>
<dbReference type="Proteomes" id="UP001595793">
    <property type="component" value="Unassembled WGS sequence"/>
</dbReference>